<evidence type="ECO:0000313" key="2">
    <source>
        <dbReference type="EMBL" id="KIK45872.1"/>
    </source>
</evidence>
<gene>
    <name evidence="2" type="ORF">CY34DRAFT_77019</name>
</gene>
<name>A0A0D0BIN9_9AGAM</name>
<dbReference type="AlphaFoldDB" id="A0A0D0BIN9"/>
<evidence type="ECO:0000313" key="3">
    <source>
        <dbReference type="Proteomes" id="UP000054485"/>
    </source>
</evidence>
<sequence>MITSQETPSVHDASLKSSDSASPTMTYHRQSLHVPLPIPDIIYSAAGGAHYSGAPVSENNDQVVMSPGKPSPPMDDTIRDRIIADLKELYCCRPSKEIFDRTWRPDAVLEVPLVKCEGYAQYAPQWFAMASLQPKIFSKSETISSRVMSFTRLPKRLIYSQTQEYTFRYIGTKKRIESIIVVDLDDDDKIIHMTDQWNGEALSSWFGVNLLRRVNALVTPWFVSAPKA</sequence>
<dbReference type="HOGENOM" id="CLU_1312811_0_0_1"/>
<dbReference type="InParanoid" id="A0A0D0BIN9"/>
<protein>
    <submittedName>
        <fullName evidence="2">Uncharacterized protein</fullName>
    </submittedName>
</protein>
<feature type="region of interest" description="Disordered" evidence="1">
    <location>
        <begin position="1"/>
        <end position="26"/>
    </location>
</feature>
<accession>A0A0D0BIN9</accession>
<keyword evidence="3" id="KW-1185">Reference proteome</keyword>
<reference evidence="3" key="2">
    <citation type="submission" date="2015-01" db="EMBL/GenBank/DDBJ databases">
        <title>Evolutionary Origins and Diversification of the Mycorrhizal Mutualists.</title>
        <authorList>
            <consortium name="DOE Joint Genome Institute"/>
            <consortium name="Mycorrhizal Genomics Consortium"/>
            <person name="Kohler A."/>
            <person name="Kuo A."/>
            <person name="Nagy L.G."/>
            <person name="Floudas D."/>
            <person name="Copeland A."/>
            <person name="Barry K.W."/>
            <person name="Cichocki N."/>
            <person name="Veneault-Fourrey C."/>
            <person name="LaButti K."/>
            <person name="Lindquist E.A."/>
            <person name="Lipzen A."/>
            <person name="Lundell T."/>
            <person name="Morin E."/>
            <person name="Murat C."/>
            <person name="Riley R."/>
            <person name="Ohm R."/>
            <person name="Sun H."/>
            <person name="Tunlid A."/>
            <person name="Henrissat B."/>
            <person name="Grigoriev I.V."/>
            <person name="Hibbett D.S."/>
            <person name="Martin F."/>
        </authorList>
    </citation>
    <scope>NUCLEOTIDE SEQUENCE [LARGE SCALE GENOMIC DNA]</scope>
    <source>
        <strain evidence="3">UH-Slu-Lm8-n1</strain>
    </source>
</reference>
<dbReference type="PANTHER" id="PTHR34213:SF2">
    <property type="entry name" value="NUCLEAR TRANSPORT FACTOR 2 (NTF2) FAMILY PROTEIN"/>
    <property type="match status" value="1"/>
</dbReference>
<proteinExistence type="predicted"/>
<feature type="compositionally biased region" description="Polar residues" evidence="1">
    <location>
        <begin position="15"/>
        <end position="26"/>
    </location>
</feature>
<organism evidence="2 3">
    <name type="scientific">Suillus luteus UH-Slu-Lm8-n1</name>
    <dbReference type="NCBI Taxonomy" id="930992"/>
    <lineage>
        <taxon>Eukaryota</taxon>
        <taxon>Fungi</taxon>
        <taxon>Dikarya</taxon>
        <taxon>Basidiomycota</taxon>
        <taxon>Agaricomycotina</taxon>
        <taxon>Agaricomycetes</taxon>
        <taxon>Agaricomycetidae</taxon>
        <taxon>Boletales</taxon>
        <taxon>Suillineae</taxon>
        <taxon>Suillaceae</taxon>
        <taxon>Suillus</taxon>
    </lineage>
</organism>
<dbReference type="EMBL" id="KN835166">
    <property type="protein sequence ID" value="KIK45872.1"/>
    <property type="molecule type" value="Genomic_DNA"/>
</dbReference>
<evidence type="ECO:0000256" key="1">
    <source>
        <dbReference type="SAM" id="MobiDB-lite"/>
    </source>
</evidence>
<reference evidence="2 3" key="1">
    <citation type="submission" date="2014-04" db="EMBL/GenBank/DDBJ databases">
        <authorList>
            <consortium name="DOE Joint Genome Institute"/>
            <person name="Kuo A."/>
            <person name="Ruytinx J."/>
            <person name="Rineau F."/>
            <person name="Colpaert J."/>
            <person name="Kohler A."/>
            <person name="Nagy L.G."/>
            <person name="Floudas D."/>
            <person name="Copeland A."/>
            <person name="Barry K.W."/>
            <person name="Cichocki N."/>
            <person name="Veneault-Fourrey C."/>
            <person name="LaButti K."/>
            <person name="Lindquist E.A."/>
            <person name="Lipzen A."/>
            <person name="Lundell T."/>
            <person name="Morin E."/>
            <person name="Murat C."/>
            <person name="Sun H."/>
            <person name="Tunlid A."/>
            <person name="Henrissat B."/>
            <person name="Grigoriev I.V."/>
            <person name="Hibbett D.S."/>
            <person name="Martin F."/>
            <person name="Nordberg H.P."/>
            <person name="Cantor M.N."/>
            <person name="Hua S.X."/>
        </authorList>
    </citation>
    <scope>NUCLEOTIDE SEQUENCE [LARGE SCALE GENOMIC DNA]</scope>
    <source>
        <strain evidence="2 3">UH-Slu-Lm8-n1</strain>
    </source>
</reference>
<dbReference type="PANTHER" id="PTHR34213">
    <property type="entry name" value="NUCLEAR TRANSPORT FACTOR 2 (NTF2) FAMILY PROTEIN"/>
    <property type="match status" value="1"/>
</dbReference>
<dbReference type="OrthoDB" id="2400485at2759"/>
<dbReference type="STRING" id="930992.A0A0D0BIN9"/>
<dbReference type="Proteomes" id="UP000054485">
    <property type="component" value="Unassembled WGS sequence"/>
</dbReference>